<sequence length="76" mass="8143">MSLNLVHSCFNLIMIVPDQVINWVGGHASATMGRDDNEKMKNAMNVFGSKLEHLVPRPGPQGGPNRGTKAGDGIKS</sequence>
<gene>
    <name evidence="2" type="ORF">ALO81_200299</name>
</gene>
<evidence type="ECO:0000313" key="3">
    <source>
        <dbReference type="Proteomes" id="UP000050564"/>
    </source>
</evidence>
<organism evidence="2 3">
    <name type="scientific">Pseudomonas cannabina</name>
    <dbReference type="NCBI Taxonomy" id="86840"/>
    <lineage>
        <taxon>Bacteria</taxon>
        <taxon>Pseudomonadati</taxon>
        <taxon>Pseudomonadota</taxon>
        <taxon>Gammaproteobacteria</taxon>
        <taxon>Pseudomonadales</taxon>
        <taxon>Pseudomonadaceae</taxon>
        <taxon>Pseudomonas</taxon>
    </lineage>
</organism>
<name>A0A0P9M853_PSECA</name>
<dbReference type="Proteomes" id="UP000050564">
    <property type="component" value="Unassembled WGS sequence"/>
</dbReference>
<dbReference type="AlphaFoldDB" id="A0A0P9M853"/>
<evidence type="ECO:0000256" key="1">
    <source>
        <dbReference type="SAM" id="MobiDB-lite"/>
    </source>
</evidence>
<accession>A0A0P9M853</accession>
<dbReference type="EMBL" id="LJPX01000119">
    <property type="protein sequence ID" value="KPW79413.1"/>
    <property type="molecule type" value="Genomic_DNA"/>
</dbReference>
<comment type="caution">
    <text evidence="2">The sequence shown here is derived from an EMBL/GenBank/DDBJ whole genome shotgun (WGS) entry which is preliminary data.</text>
</comment>
<dbReference type="PATRIC" id="fig|86840.3.peg.6038"/>
<feature type="region of interest" description="Disordered" evidence="1">
    <location>
        <begin position="53"/>
        <end position="76"/>
    </location>
</feature>
<protein>
    <submittedName>
        <fullName evidence="2">Plasmid stabilization protein</fullName>
    </submittedName>
</protein>
<evidence type="ECO:0000313" key="2">
    <source>
        <dbReference type="EMBL" id="KPW79413.1"/>
    </source>
</evidence>
<proteinExistence type="predicted"/>
<reference evidence="2 3" key="1">
    <citation type="submission" date="2015-09" db="EMBL/GenBank/DDBJ databases">
        <title>Genome announcement of multiple Pseudomonas syringae strains.</title>
        <authorList>
            <person name="Thakur S."/>
            <person name="Wang P.W."/>
            <person name="Gong Y."/>
            <person name="Weir B.S."/>
            <person name="Guttman D.S."/>
        </authorList>
    </citation>
    <scope>NUCLEOTIDE SEQUENCE [LARGE SCALE GENOMIC DNA]</scope>
    <source>
        <strain evidence="2 3">ICMP2823</strain>
    </source>
</reference>